<dbReference type="InterPro" id="IPR012340">
    <property type="entry name" value="NA-bd_OB-fold"/>
</dbReference>
<evidence type="ECO:0000313" key="3">
    <source>
        <dbReference type="Proteomes" id="UP001268542"/>
    </source>
</evidence>
<evidence type="ECO:0000313" key="2">
    <source>
        <dbReference type="EMBL" id="MDT9594608.1"/>
    </source>
</evidence>
<reference evidence="2 3" key="1">
    <citation type="submission" date="2023-08" db="EMBL/GenBank/DDBJ databases">
        <title>Nocardioides seae sp. nov., a bacterium isolated from a soil.</title>
        <authorList>
            <person name="Wang X."/>
        </authorList>
    </citation>
    <scope>NUCLEOTIDE SEQUENCE [LARGE SCALE GENOMIC DNA]</scope>
    <source>
        <strain evidence="2 3">YZH12</strain>
    </source>
</reference>
<evidence type="ECO:0000256" key="1">
    <source>
        <dbReference type="SAM" id="MobiDB-lite"/>
    </source>
</evidence>
<dbReference type="Proteomes" id="UP001268542">
    <property type="component" value="Unassembled WGS sequence"/>
</dbReference>
<feature type="region of interest" description="Disordered" evidence="1">
    <location>
        <begin position="1"/>
        <end position="20"/>
    </location>
</feature>
<comment type="caution">
    <text evidence="2">The sequence shown here is derived from an EMBL/GenBank/DDBJ whole genome shotgun (WGS) entry which is preliminary data.</text>
</comment>
<keyword evidence="3" id="KW-1185">Reference proteome</keyword>
<name>A0ABU3PZB3_9ACTN</name>
<protein>
    <submittedName>
        <fullName evidence="2">OB-fold nucleic acid binding domain-containing protein</fullName>
    </submittedName>
</protein>
<sequence>MDQATSDLRRDHAAQGRVTIAEAPDRERVQLFGTLRTVTLQPRGGVPALHAELGDGTGVVTLVWLGRRAIRGISAGRSVTVIGRVGPQDGVRVMFNPWYELRP</sequence>
<organism evidence="2 3">
    <name type="scientific">Nocardioides imazamoxiresistens</name>
    <dbReference type="NCBI Taxonomy" id="3231893"/>
    <lineage>
        <taxon>Bacteria</taxon>
        <taxon>Bacillati</taxon>
        <taxon>Actinomycetota</taxon>
        <taxon>Actinomycetes</taxon>
        <taxon>Propionibacteriales</taxon>
        <taxon>Nocardioidaceae</taxon>
        <taxon>Nocardioides</taxon>
    </lineage>
</organism>
<dbReference type="EMBL" id="JAVYII010000007">
    <property type="protein sequence ID" value="MDT9594608.1"/>
    <property type="molecule type" value="Genomic_DNA"/>
</dbReference>
<accession>A0ABU3PZB3</accession>
<dbReference type="Gene3D" id="2.40.50.140">
    <property type="entry name" value="Nucleic acid-binding proteins"/>
    <property type="match status" value="1"/>
</dbReference>
<dbReference type="CDD" id="cd04488">
    <property type="entry name" value="RecG_wedge_OBF"/>
    <property type="match status" value="1"/>
</dbReference>
<dbReference type="SUPFAM" id="SSF50249">
    <property type="entry name" value="Nucleic acid-binding proteins"/>
    <property type="match status" value="1"/>
</dbReference>
<proteinExistence type="predicted"/>
<gene>
    <name evidence="2" type="ORF">RDV89_16100</name>
</gene>
<dbReference type="RefSeq" id="WP_315734684.1">
    <property type="nucleotide sequence ID" value="NZ_JAVYII010000007.1"/>
</dbReference>